<evidence type="ECO:0000256" key="1">
    <source>
        <dbReference type="SAM" id="SignalP"/>
    </source>
</evidence>
<comment type="caution">
    <text evidence="2">The sequence shown here is derived from an EMBL/GenBank/DDBJ whole genome shotgun (WGS) entry which is preliminary data.</text>
</comment>
<name>A0A432V255_9HYPH</name>
<feature type="signal peptide" evidence="1">
    <location>
        <begin position="1"/>
        <end position="22"/>
    </location>
</feature>
<dbReference type="AlphaFoldDB" id="A0A432V255"/>
<evidence type="ECO:0000313" key="3">
    <source>
        <dbReference type="Proteomes" id="UP000281647"/>
    </source>
</evidence>
<protein>
    <submittedName>
        <fullName evidence="2">Uncharacterized protein</fullName>
    </submittedName>
</protein>
<gene>
    <name evidence="2" type="ORF">EET67_19085</name>
</gene>
<accession>A0A432V255</accession>
<evidence type="ECO:0000313" key="2">
    <source>
        <dbReference type="EMBL" id="RUM96269.1"/>
    </source>
</evidence>
<sequence>MRVMRILATALFVVAGVASASAQEDEKQEIPFEGGTFTIVETEDMDKILAYDGKQIARDYVVYLNRILEVSDTRVALFDVGQGGNACGPATIIAWKDEAGLQTDIVGEDCGAPPVAAAAGKLYFVPYLLPGATAAVQAWSPLERLTTAGELAYTPQPGTKWAELETKTPTYVVDAFANEDVYHAAQELLGDRLNDVALGLTVGSGFERTSSGVLFGNGCVPHACGSADAFMAIDPRGQKLYFAQQGENPPITTWPAEAQWPQELRRIMTEILGRN</sequence>
<dbReference type="EMBL" id="RKST01000021">
    <property type="protein sequence ID" value="RUM96269.1"/>
    <property type="molecule type" value="Genomic_DNA"/>
</dbReference>
<reference evidence="2 3" key="1">
    <citation type="submission" date="2018-11" db="EMBL/GenBank/DDBJ databases">
        <title>Pseudaminobacter arsenicus sp. nov., an arsenic-resistant bacterium isolated from arsenic-rich aquifers.</title>
        <authorList>
            <person name="Mu Y."/>
        </authorList>
    </citation>
    <scope>NUCLEOTIDE SEQUENCE [LARGE SCALE GENOMIC DNA]</scope>
    <source>
        <strain evidence="2 3">CB3</strain>
    </source>
</reference>
<dbReference type="Proteomes" id="UP000281647">
    <property type="component" value="Unassembled WGS sequence"/>
</dbReference>
<organism evidence="2 3">
    <name type="scientific">Borborobacter arsenicus</name>
    <dbReference type="NCBI Taxonomy" id="1851146"/>
    <lineage>
        <taxon>Bacteria</taxon>
        <taxon>Pseudomonadati</taxon>
        <taxon>Pseudomonadota</taxon>
        <taxon>Alphaproteobacteria</taxon>
        <taxon>Hyphomicrobiales</taxon>
        <taxon>Phyllobacteriaceae</taxon>
        <taxon>Borborobacter</taxon>
    </lineage>
</organism>
<dbReference type="OrthoDB" id="8062956at2"/>
<proteinExistence type="predicted"/>
<feature type="chain" id="PRO_5019184140" evidence="1">
    <location>
        <begin position="23"/>
        <end position="275"/>
    </location>
</feature>
<keyword evidence="3" id="KW-1185">Reference proteome</keyword>
<keyword evidence="1" id="KW-0732">Signal</keyword>
<dbReference type="RefSeq" id="WP_128628141.1">
    <property type="nucleotide sequence ID" value="NZ_RKST01000021.1"/>
</dbReference>